<gene>
    <name evidence="4" type="ORF">HS088_TW21G01712</name>
</gene>
<keyword evidence="1 4" id="KW-0489">Methyltransferase</keyword>
<evidence type="ECO:0000256" key="3">
    <source>
        <dbReference type="ARBA" id="ARBA00022691"/>
    </source>
</evidence>
<dbReference type="AlphaFoldDB" id="A0A7J7C6G7"/>
<keyword evidence="3" id="KW-0949">S-adenosyl-L-methionine</keyword>
<proteinExistence type="predicted"/>
<dbReference type="InterPro" id="IPR002935">
    <property type="entry name" value="SAM_O-MeTrfase"/>
</dbReference>
<keyword evidence="2 4" id="KW-0808">Transferase</keyword>
<evidence type="ECO:0000313" key="4">
    <source>
        <dbReference type="EMBL" id="KAF5729545.1"/>
    </source>
</evidence>
<organism evidence="4 5">
    <name type="scientific">Tripterygium wilfordii</name>
    <name type="common">Thunder God vine</name>
    <dbReference type="NCBI Taxonomy" id="458696"/>
    <lineage>
        <taxon>Eukaryota</taxon>
        <taxon>Viridiplantae</taxon>
        <taxon>Streptophyta</taxon>
        <taxon>Embryophyta</taxon>
        <taxon>Tracheophyta</taxon>
        <taxon>Spermatophyta</taxon>
        <taxon>Magnoliopsida</taxon>
        <taxon>eudicotyledons</taxon>
        <taxon>Gunneridae</taxon>
        <taxon>Pentapetalae</taxon>
        <taxon>rosids</taxon>
        <taxon>fabids</taxon>
        <taxon>Celastrales</taxon>
        <taxon>Celastraceae</taxon>
        <taxon>Tripterygium</taxon>
    </lineage>
</organism>
<dbReference type="Proteomes" id="UP000593562">
    <property type="component" value="Unassembled WGS sequence"/>
</dbReference>
<dbReference type="GO" id="GO:0008171">
    <property type="term" value="F:O-methyltransferase activity"/>
    <property type="evidence" value="ECO:0007669"/>
    <property type="project" value="InterPro"/>
</dbReference>
<accession>A0A7J7C6G7</accession>
<dbReference type="GO" id="GO:0032259">
    <property type="term" value="P:methylation"/>
    <property type="evidence" value="ECO:0007669"/>
    <property type="project" value="UniProtKB-KW"/>
</dbReference>
<evidence type="ECO:0000313" key="5">
    <source>
        <dbReference type="Proteomes" id="UP000593562"/>
    </source>
</evidence>
<dbReference type="InParanoid" id="A0A7J7C6G7"/>
<keyword evidence="5" id="KW-1185">Reference proteome</keyword>
<reference evidence="4 5" key="1">
    <citation type="journal article" date="2020" name="Nat. Commun.">
        <title>Genome of Tripterygium wilfordii and identification of cytochrome P450 involved in triptolide biosynthesis.</title>
        <authorList>
            <person name="Tu L."/>
            <person name="Su P."/>
            <person name="Zhang Z."/>
            <person name="Gao L."/>
            <person name="Wang J."/>
            <person name="Hu T."/>
            <person name="Zhou J."/>
            <person name="Zhang Y."/>
            <person name="Zhao Y."/>
            <person name="Liu Y."/>
            <person name="Song Y."/>
            <person name="Tong Y."/>
            <person name="Lu Y."/>
            <person name="Yang J."/>
            <person name="Xu C."/>
            <person name="Jia M."/>
            <person name="Peters R.J."/>
            <person name="Huang L."/>
            <person name="Gao W."/>
        </authorList>
    </citation>
    <scope>NUCLEOTIDE SEQUENCE [LARGE SCALE GENOMIC DNA]</scope>
    <source>
        <strain evidence="5">cv. XIE 37</strain>
        <tissue evidence="4">Leaf</tissue>
    </source>
</reference>
<sequence length="62" mass="6938">MVEDHVAPAYASAEKRDGVMELNKFLATDNRIEISHVPLGDGIICRRIQGIFTDVWLLANKV</sequence>
<evidence type="ECO:0000256" key="2">
    <source>
        <dbReference type="ARBA" id="ARBA00022679"/>
    </source>
</evidence>
<protein>
    <submittedName>
        <fullName evidence="4">Caffeoyl-CoA O-methyltransferase-like</fullName>
    </submittedName>
</protein>
<evidence type="ECO:0000256" key="1">
    <source>
        <dbReference type="ARBA" id="ARBA00022603"/>
    </source>
</evidence>
<comment type="caution">
    <text evidence="4">The sequence shown here is derived from an EMBL/GenBank/DDBJ whole genome shotgun (WGS) entry which is preliminary data.</text>
</comment>
<name>A0A7J7C6G7_TRIWF</name>
<dbReference type="Pfam" id="PF01596">
    <property type="entry name" value="Methyltransf_3"/>
    <property type="match status" value="1"/>
</dbReference>
<dbReference type="EMBL" id="JAAARO010000021">
    <property type="protein sequence ID" value="KAF5729545.1"/>
    <property type="molecule type" value="Genomic_DNA"/>
</dbReference>